<dbReference type="InParanoid" id="A0A059B1E6"/>
<dbReference type="Pfam" id="PF00657">
    <property type="entry name" value="Lipase_GDSL"/>
    <property type="match status" value="1"/>
</dbReference>
<dbReference type="Gene3D" id="3.40.50.1110">
    <property type="entry name" value="SGNH hydrolase"/>
    <property type="match status" value="1"/>
</dbReference>
<dbReference type="eggNOG" id="ENOG502QTD0">
    <property type="taxonomic scope" value="Eukaryota"/>
</dbReference>
<dbReference type="InterPro" id="IPR001087">
    <property type="entry name" value="GDSL"/>
</dbReference>
<dbReference type="AlphaFoldDB" id="A0A059B1E6"/>
<dbReference type="SUPFAM" id="SSF52266">
    <property type="entry name" value="SGNH hydrolase"/>
    <property type="match status" value="1"/>
</dbReference>
<keyword evidence="2" id="KW-0732">Signal</keyword>
<evidence type="ECO:0000256" key="4">
    <source>
        <dbReference type="ARBA" id="ARBA00023180"/>
    </source>
</evidence>
<reference evidence="5" key="1">
    <citation type="submission" date="2013-07" db="EMBL/GenBank/DDBJ databases">
        <title>The genome of Eucalyptus grandis.</title>
        <authorList>
            <person name="Schmutz J."/>
            <person name="Hayes R."/>
            <person name="Myburg A."/>
            <person name="Tuskan G."/>
            <person name="Grattapaglia D."/>
            <person name="Rokhsar D.S."/>
        </authorList>
    </citation>
    <scope>NUCLEOTIDE SEQUENCE</scope>
    <source>
        <tissue evidence="5">Leaf extractions</tissue>
    </source>
</reference>
<evidence type="ECO:0000256" key="3">
    <source>
        <dbReference type="ARBA" id="ARBA00022801"/>
    </source>
</evidence>
<dbReference type="PANTHER" id="PTHR22835:SF510">
    <property type="entry name" value="GDSL ESTERASE_LIPASE"/>
    <property type="match status" value="1"/>
</dbReference>
<dbReference type="OrthoDB" id="1600564at2759"/>
<accession>A0A059B1E6</accession>
<dbReference type="PANTHER" id="PTHR22835">
    <property type="entry name" value="ZINC FINGER FYVE DOMAIN CONTAINING PROTEIN"/>
    <property type="match status" value="1"/>
</dbReference>
<dbReference type="GO" id="GO:0016788">
    <property type="term" value="F:hydrolase activity, acting on ester bonds"/>
    <property type="evidence" value="ECO:0007669"/>
    <property type="project" value="InterPro"/>
</dbReference>
<protein>
    <recommendedName>
        <fullName evidence="6">GDSL esterase/lipase</fullName>
    </recommendedName>
</protein>
<proteinExistence type="inferred from homology"/>
<dbReference type="EMBL" id="KK198760">
    <property type="protein sequence ID" value="KCW59731.1"/>
    <property type="molecule type" value="Genomic_DNA"/>
</dbReference>
<dbReference type="KEGG" id="egr:104417005"/>
<evidence type="ECO:0000256" key="2">
    <source>
        <dbReference type="ARBA" id="ARBA00022729"/>
    </source>
</evidence>
<dbReference type="OMA" id="CGHYGDY"/>
<evidence type="ECO:0000313" key="5">
    <source>
        <dbReference type="EMBL" id="KCW59731.1"/>
    </source>
</evidence>
<dbReference type="Gramene" id="KCW59731">
    <property type="protein sequence ID" value="KCW59731"/>
    <property type="gene ID" value="EUGRSUZ_H02484"/>
</dbReference>
<dbReference type="InterPro" id="IPR036514">
    <property type="entry name" value="SGNH_hydro_sf"/>
</dbReference>
<evidence type="ECO:0000256" key="1">
    <source>
        <dbReference type="ARBA" id="ARBA00008668"/>
    </source>
</evidence>
<dbReference type="CDD" id="cd01837">
    <property type="entry name" value="SGNH_plant_lipase_like"/>
    <property type="match status" value="1"/>
</dbReference>
<organism evidence="5">
    <name type="scientific">Eucalyptus grandis</name>
    <name type="common">Flooded gum</name>
    <dbReference type="NCBI Taxonomy" id="71139"/>
    <lineage>
        <taxon>Eukaryota</taxon>
        <taxon>Viridiplantae</taxon>
        <taxon>Streptophyta</taxon>
        <taxon>Embryophyta</taxon>
        <taxon>Tracheophyta</taxon>
        <taxon>Spermatophyta</taxon>
        <taxon>Magnoliopsida</taxon>
        <taxon>eudicotyledons</taxon>
        <taxon>Gunneridae</taxon>
        <taxon>Pentapetalae</taxon>
        <taxon>rosids</taxon>
        <taxon>malvids</taxon>
        <taxon>Myrtales</taxon>
        <taxon>Myrtaceae</taxon>
        <taxon>Myrtoideae</taxon>
        <taxon>Eucalypteae</taxon>
        <taxon>Eucalyptus</taxon>
    </lineage>
</organism>
<sequence length="407" mass="44460">MDWSRPGAAVRSLRHRFSPRNAAEVVAVLVLLTVALSTLSSSTRRSAGPLQSRACEFPAIFNFGDSNSDTGGKSAAFHRLLPPNGDTFFGTSSGRYCDGKVILDFIAEKLGLPYLSAYLDSMGTNFRHGANFATGGSTIQPVDTRIFEGGFSPISLDIELSQFEQFKARTLELHAGKSDYAKSSLPRPEDFSKALYTMDIGQNDLHATLKSMTEKQALASIPNILNKFAVAVERLYQQGARAFWIHNTGPIGCLPHYFVFDPPESNATDKNGCLASYNKIAQEFNMQLKTLVSKLRLRLVGTTLNYIDIYSAKYTLISEAQKHGFGGPLEYCCGHDGDYTVYCGQKAIVNGTEVVGDSCSDPSKVISWDGVHYSHAANQWVANRVVDGSLSDVQVPLTESCHESIHS</sequence>
<name>A0A059B1E6_EUCGR</name>
<evidence type="ECO:0008006" key="6">
    <source>
        <dbReference type="Google" id="ProtNLM"/>
    </source>
</evidence>
<dbReference type="InterPro" id="IPR035669">
    <property type="entry name" value="SGNH_plant_lipase-like"/>
</dbReference>
<keyword evidence="3" id="KW-0378">Hydrolase</keyword>
<gene>
    <name evidence="5" type="ORF">EUGRSUZ_H02484</name>
</gene>
<comment type="similarity">
    <text evidence="1">Belongs to the 'GDSL' lipolytic enzyme family.</text>
</comment>
<keyword evidence="4" id="KW-0325">Glycoprotein</keyword>